<feature type="transmembrane region" description="Helical" evidence="1">
    <location>
        <begin position="257"/>
        <end position="274"/>
    </location>
</feature>
<feature type="transmembrane region" description="Helical" evidence="1">
    <location>
        <begin position="233"/>
        <end position="251"/>
    </location>
</feature>
<evidence type="ECO:0000256" key="1">
    <source>
        <dbReference type="SAM" id="Phobius"/>
    </source>
</evidence>
<gene>
    <name evidence="2" type="ORF">EOE67_17130</name>
</gene>
<feature type="transmembrane region" description="Helical" evidence="1">
    <location>
        <begin position="129"/>
        <end position="149"/>
    </location>
</feature>
<dbReference type="Proteomes" id="UP000283077">
    <property type="component" value="Unassembled WGS sequence"/>
</dbReference>
<feature type="transmembrane region" description="Helical" evidence="1">
    <location>
        <begin position="161"/>
        <end position="183"/>
    </location>
</feature>
<feature type="transmembrane region" description="Helical" evidence="1">
    <location>
        <begin position="106"/>
        <end position="123"/>
    </location>
</feature>
<proteinExistence type="predicted"/>
<feature type="transmembrane region" description="Helical" evidence="1">
    <location>
        <begin position="351"/>
        <end position="371"/>
    </location>
</feature>
<accession>A0A437QFL4</accession>
<dbReference type="InterPro" id="IPR010266">
    <property type="entry name" value="NnrS"/>
</dbReference>
<keyword evidence="1" id="KW-0472">Membrane</keyword>
<organism evidence="2 3">
    <name type="scientific">Rheinheimera riviphila</name>
    <dbReference type="NCBI Taxonomy" id="1834037"/>
    <lineage>
        <taxon>Bacteria</taxon>
        <taxon>Pseudomonadati</taxon>
        <taxon>Pseudomonadota</taxon>
        <taxon>Gammaproteobacteria</taxon>
        <taxon>Chromatiales</taxon>
        <taxon>Chromatiaceae</taxon>
        <taxon>Rheinheimera</taxon>
    </lineage>
</organism>
<feature type="transmembrane region" description="Helical" evidence="1">
    <location>
        <begin position="37"/>
        <end position="56"/>
    </location>
</feature>
<comment type="caution">
    <text evidence="2">The sequence shown here is derived from an EMBL/GenBank/DDBJ whole genome shotgun (WGS) entry which is preliminary data.</text>
</comment>
<feature type="transmembrane region" description="Helical" evidence="1">
    <location>
        <begin position="317"/>
        <end position="339"/>
    </location>
</feature>
<feature type="transmembrane region" description="Helical" evidence="1">
    <location>
        <begin position="189"/>
        <end position="212"/>
    </location>
</feature>
<name>A0A437QFL4_9GAMM</name>
<dbReference type="OrthoDB" id="9770040at2"/>
<dbReference type="Pfam" id="PF05940">
    <property type="entry name" value="NnrS"/>
    <property type="match status" value="1"/>
</dbReference>
<reference evidence="2 3" key="1">
    <citation type="submission" date="2019-01" db="EMBL/GenBank/DDBJ databases">
        <authorList>
            <person name="Chen W.-M."/>
        </authorList>
    </citation>
    <scope>NUCLEOTIDE SEQUENCE [LARGE SCALE GENOMIC DNA]</scope>
    <source>
        <strain evidence="2 3">KYPC3</strain>
    </source>
</reference>
<feature type="transmembrane region" description="Helical" evidence="1">
    <location>
        <begin position="76"/>
        <end position="94"/>
    </location>
</feature>
<dbReference type="RefSeq" id="WP_127700557.1">
    <property type="nucleotide sequence ID" value="NZ_SACS01000023.1"/>
</dbReference>
<evidence type="ECO:0000313" key="2">
    <source>
        <dbReference type="EMBL" id="RVU33323.1"/>
    </source>
</evidence>
<dbReference type="AlphaFoldDB" id="A0A437QFL4"/>
<protein>
    <submittedName>
        <fullName evidence="2">NnrS family protein</fullName>
    </submittedName>
</protein>
<feature type="transmembrane region" description="Helical" evidence="1">
    <location>
        <begin position="286"/>
        <end position="305"/>
    </location>
</feature>
<keyword evidence="1" id="KW-1133">Transmembrane helix</keyword>
<keyword evidence="3" id="KW-1185">Reference proteome</keyword>
<feature type="transmembrane region" description="Helical" evidence="1">
    <location>
        <begin position="377"/>
        <end position="398"/>
    </location>
</feature>
<evidence type="ECO:0000313" key="3">
    <source>
        <dbReference type="Proteomes" id="UP000283077"/>
    </source>
</evidence>
<keyword evidence="1" id="KW-0812">Transmembrane</keyword>
<sequence length="411" mass="45615">MARKDPTLHNIHWPETSDGYAKPWSSAALFALAFRPFFLAGASWALIAIAMWALWFSGLLTWQLAFPPSLWHAHEMLFGFGAVVAVGFLLTAAQNWTGLPSLSGKPLFLLSLLWLTARLSLLFSAFPPLLWLFMLTQLLWWCGAIYSLASLLIRAKSRNNYLFIPLLSVMALLNTGFVFAVSIQQFALAAHLSHSVILLFCMLMGIVGGRVIPFFTARALGLEQQKTPLLDKILLPLSVLGTAMFLLGFFVELPLRAGWIMLLLGVLHLLRLIYWTPGKIWQVPLLWSLQLAYLALALGLLLLGLSDLTQLIPFKDVLHLLSIGAMAGMILAMMARVSLGHTGRALQVGKMLSLAFGLLLLAGPLRMFATLSGFPLLFWQVSALLWLCAFAIFLWFYWPILTQPRADGRPG</sequence>
<dbReference type="EMBL" id="SACS01000023">
    <property type="protein sequence ID" value="RVU33323.1"/>
    <property type="molecule type" value="Genomic_DNA"/>
</dbReference>